<feature type="region of interest" description="Disordered" evidence="1">
    <location>
        <begin position="40"/>
        <end position="81"/>
    </location>
</feature>
<accession>A0AAV6LGC1</accession>
<evidence type="ECO:0000313" key="2">
    <source>
        <dbReference type="EMBL" id="KAG5563764.1"/>
    </source>
</evidence>
<reference evidence="2" key="1">
    <citation type="submission" date="2020-08" db="EMBL/GenBank/DDBJ databases">
        <title>Plant Genome Project.</title>
        <authorList>
            <person name="Zhang R.-G."/>
        </authorList>
    </citation>
    <scope>NUCLEOTIDE SEQUENCE</scope>
    <source>
        <strain evidence="2">WSP0</strain>
        <tissue evidence="2">Leaf</tissue>
    </source>
</reference>
<organism evidence="2 3">
    <name type="scientific">Rhododendron griersonianum</name>
    <dbReference type="NCBI Taxonomy" id="479676"/>
    <lineage>
        <taxon>Eukaryota</taxon>
        <taxon>Viridiplantae</taxon>
        <taxon>Streptophyta</taxon>
        <taxon>Embryophyta</taxon>
        <taxon>Tracheophyta</taxon>
        <taxon>Spermatophyta</taxon>
        <taxon>Magnoliopsida</taxon>
        <taxon>eudicotyledons</taxon>
        <taxon>Gunneridae</taxon>
        <taxon>Pentapetalae</taxon>
        <taxon>asterids</taxon>
        <taxon>Ericales</taxon>
        <taxon>Ericaceae</taxon>
        <taxon>Ericoideae</taxon>
        <taxon>Rhodoreae</taxon>
        <taxon>Rhododendron</taxon>
    </lineage>
</organism>
<keyword evidence="3" id="KW-1185">Reference proteome</keyword>
<comment type="caution">
    <text evidence="2">The sequence shown here is derived from an EMBL/GenBank/DDBJ whole genome shotgun (WGS) entry which is preliminary data.</text>
</comment>
<name>A0AAV6LGC1_9ERIC</name>
<gene>
    <name evidence="2" type="ORF">RHGRI_000085</name>
</gene>
<dbReference type="Proteomes" id="UP000823749">
    <property type="component" value="Chromosome 1"/>
</dbReference>
<dbReference type="PANTHER" id="PTHR46328">
    <property type="entry name" value="FAR-RED IMPAIRED RESPONSIVE (FAR1) FAMILY PROTEIN-RELATED"/>
    <property type="match status" value="1"/>
</dbReference>
<evidence type="ECO:0000313" key="3">
    <source>
        <dbReference type="Proteomes" id="UP000823749"/>
    </source>
</evidence>
<evidence type="ECO:0008006" key="4">
    <source>
        <dbReference type="Google" id="ProtNLM"/>
    </source>
</evidence>
<feature type="compositionally biased region" description="Basic and acidic residues" evidence="1">
    <location>
        <begin position="61"/>
        <end position="81"/>
    </location>
</feature>
<dbReference type="PANTHER" id="PTHR46328:SF35">
    <property type="entry name" value="PROTEIN FAR1-RELATED SEQUENCE 5-LIKE"/>
    <property type="match status" value="1"/>
</dbReference>
<feature type="compositionally biased region" description="Acidic residues" evidence="1">
    <location>
        <begin position="41"/>
        <end position="56"/>
    </location>
</feature>
<protein>
    <recommendedName>
        <fullName evidence="4">FAR1 domain-containing protein</fullName>
    </recommendedName>
</protein>
<proteinExistence type="predicted"/>
<dbReference type="AlphaFoldDB" id="A0AAV6LGC1"/>
<sequence>MFELKFVFFMDNNFIGEIFFFGLYFEAQFAANTSQPRVTGEEEELWSGYSENEEEVGPSNKECDGKDTNENGKEATENCEDRVEEPKVEMTFDSLDKAYFYYCQFAKEKGFVMCKRISRKGKDEKLSYVTLSCSRGGKAKVTTSNLVKPGPHAWF</sequence>
<evidence type="ECO:0000256" key="1">
    <source>
        <dbReference type="SAM" id="MobiDB-lite"/>
    </source>
</evidence>
<dbReference type="EMBL" id="JACTNZ010000001">
    <property type="protein sequence ID" value="KAG5563764.1"/>
    <property type="molecule type" value="Genomic_DNA"/>
</dbReference>